<evidence type="ECO:0000313" key="2">
    <source>
        <dbReference type="Proteomes" id="UP000276133"/>
    </source>
</evidence>
<accession>A0A3M7PVU6</accession>
<organism evidence="1 2">
    <name type="scientific">Brachionus plicatilis</name>
    <name type="common">Marine rotifer</name>
    <name type="synonym">Brachionus muelleri</name>
    <dbReference type="NCBI Taxonomy" id="10195"/>
    <lineage>
        <taxon>Eukaryota</taxon>
        <taxon>Metazoa</taxon>
        <taxon>Spiralia</taxon>
        <taxon>Gnathifera</taxon>
        <taxon>Rotifera</taxon>
        <taxon>Eurotatoria</taxon>
        <taxon>Monogononta</taxon>
        <taxon>Pseudotrocha</taxon>
        <taxon>Ploima</taxon>
        <taxon>Brachionidae</taxon>
        <taxon>Brachionus</taxon>
    </lineage>
</organism>
<dbReference type="EMBL" id="REGN01008750">
    <property type="protein sequence ID" value="RNA02808.1"/>
    <property type="molecule type" value="Genomic_DNA"/>
</dbReference>
<name>A0A3M7PVU6_BRAPC</name>
<gene>
    <name evidence="1" type="ORF">BpHYR1_001442</name>
</gene>
<keyword evidence="2" id="KW-1185">Reference proteome</keyword>
<protein>
    <submittedName>
        <fullName evidence="1">Uncharacterized protein</fullName>
    </submittedName>
</protein>
<evidence type="ECO:0000313" key="1">
    <source>
        <dbReference type="EMBL" id="RNA02808.1"/>
    </source>
</evidence>
<proteinExistence type="predicted"/>
<reference evidence="1 2" key="1">
    <citation type="journal article" date="2018" name="Sci. Rep.">
        <title>Genomic signatures of local adaptation to the degree of environmental predictability in rotifers.</title>
        <authorList>
            <person name="Franch-Gras L."/>
            <person name="Hahn C."/>
            <person name="Garcia-Roger E.M."/>
            <person name="Carmona M.J."/>
            <person name="Serra M."/>
            <person name="Gomez A."/>
        </authorList>
    </citation>
    <scope>NUCLEOTIDE SEQUENCE [LARGE SCALE GENOMIC DNA]</scope>
    <source>
        <strain evidence="1">HYR1</strain>
    </source>
</reference>
<comment type="caution">
    <text evidence="1">The sequence shown here is derived from an EMBL/GenBank/DDBJ whole genome shotgun (WGS) entry which is preliminary data.</text>
</comment>
<dbReference type="AlphaFoldDB" id="A0A3M7PVU6"/>
<sequence length="84" mass="9584">MIDEKLNSSRIFRTMAKALIIEPEKLMQQEETVFLAYIQSKVLIENGCSVASPKISVSMLSKFSIDDSKLCFVDMIYSCPEMIR</sequence>
<dbReference type="Proteomes" id="UP000276133">
    <property type="component" value="Unassembled WGS sequence"/>
</dbReference>